<feature type="compositionally biased region" description="Basic and acidic residues" evidence="3">
    <location>
        <begin position="121"/>
        <end position="132"/>
    </location>
</feature>
<feature type="compositionally biased region" description="Low complexity" evidence="3">
    <location>
        <begin position="163"/>
        <end position="193"/>
    </location>
</feature>
<comment type="function">
    <text evidence="1">Sequence-specific transcription factor which is part of a developmental regulatory system that provides cells with specific positional identities on the anterior-posterior axis.</text>
</comment>
<comment type="subcellular location">
    <subcellularLocation>
        <location evidence="2">Nucleus</location>
    </subcellularLocation>
</comment>
<reference evidence="5 6" key="1">
    <citation type="submission" date="2020-03" db="EMBL/GenBank/DDBJ databases">
        <title>Dissostichus mawsoni Genome sequencing and assembly.</title>
        <authorList>
            <person name="Park H."/>
        </authorList>
    </citation>
    <scope>NUCLEOTIDE SEQUENCE [LARGE SCALE GENOMIC DNA]</scope>
    <source>
        <strain evidence="5">DM0001</strain>
        <tissue evidence="5">Muscle</tissue>
    </source>
</reference>
<gene>
    <name evidence="5" type="ORF">F7725_004649</name>
</gene>
<dbReference type="GO" id="GO:0005634">
    <property type="term" value="C:nucleus"/>
    <property type="evidence" value="ECO:0007669"/>
    <property type="project" value="UniProtKB-SubCell"/>
</dbReference>
<dbReference type="InterPro" id="IPR001356">
    <property type="entry name" value="HD"/>
</dbReference>
<dbReference type="EMBL" id="JAAKFY010000023">
    <property type="protein sequence ID" value="KAF3837185.1"/>
    <property type="molecule type" value="Genomic_DNA"/>
</dbReference>
<accession>A0A7J5XJD5</accession>
<evidence type="ECO:0000256" key="2">
    <source>
        <dbReference type="PROSITE-ProRule" id="PRU00108"/>
    </source>
</evidence>
<dbReference type="Gene3D" id="1.10.10.60">
    <property type="entry name" value="Homeodomain-like"/>
    <property type="match status" value="1"/>
</dbReference>
<proteinExistence type="predicted"/>
<dbReference type="Proteomes" id="UP000518266">
    <property type="component" value="Unassembled WGS sequence"/>
</dbReference>
<evidence type="ECO:0000313" key="5">
    <source>
        <dbReference type="EMBL" id="KAF3837185.1"/>
    </source>
</evidence>
<name>A0A7J5XJD5_DISMA</name>
<sequence length="268" mass="28828">MNGRRSAWYKLSGKEFSLCAAAHHMPGIRGSEQGQRGSSELLEGSWKRSAVTPRCPPINIPPSPERFHTLYIKATLHPSIKHGEQGQAEFTELSSTCCRWRDVGKLPAVKVWFQNRRTKQKKDTTKDSDKRSSSSNESLATCNILRLLEQGRLLSGPIPPHNSLLGPHPSNGSLLSSPGGSSTSQGMGTPPSSLAGGTFGLSLPSLGGTPPSPRLGVPPHHSLCFSMPLLGGSHHELTSVYGCGSSAFEPYMRLDRKEVDHGGKKTVS</sequence>
<keyword evidence="2" id="KW-0539">Nucleus</keyword>
<comment type="caution">
    <text evidence="5">The sequence shown here is derived from an EMBL/GenBank/DDBJ whole genome shotgun (WGS) entry which is preliminary data.</text>
</comment>
<feature type="DNA-binding region" description="Homeobox" evidence="2">
    <location>
        <begin position="111"/>
        <end position="124"/>
    </location>
</feature>
<dbReference type="AlphaFoldDB" id="A0A7J5XJD5"/>
<feature type="region of interest" description="Disordered" evidence="3">
    <location>
        <begin position="158"/>
        <end position="214"/>
    </location>
</feature>
<dbReference type="InterPro" id="IPR009057">
    <property type="entry name" value="Homeodomain-like_sf"/>
</dbReference>
<evidence type="ECO:0000313" key="6">
    <source>
        <dbReference type="Proteomes" id="UP000518266"/>
    </source>
</evidence>
<evidence type="ECO:0000256" key="3">
    <source>
        <dbReference type="SAM" id="MobiDB-lite"/>
    </source>
</evidence>
<feature type="compositionally biased region" description="Low complexity" evidence="3">
    <location>
        <begin position="200"/>
        <end position="209"/>
    </location>
</feature>
<evidence type="ECO:0000259" key="4">
    <source>
        <dbReference type="PROSITE" id="PS50071"/>
    </source>
</evidence>
<dbReference type="PROSITE" id="PS50071">
    <property type="entry name" value="HOMEOBOX_2"/>
    <property type="match status" value="1"/>
</dbReference>
<keyword evidence="6" id="KW-1185">Reference proteome</keyword>
<dbReference type="GO" id="GO:0003677">
    <property type="term" value="F:DNA binding"/>
    <property type="evidence" value="ECO:0007669"/>
    <property type="project" value="UniProtKB-UniRule"/>
</dbReference>
<keyword evidence="2" id="KW-0238">DNA-binding</keyword>
<protein>
    <recommendedName>
        <fullName evidence="4">Homeobox domain-containing protein</fullName>
    </recommendedName>
</protein>
<dbReference type="OrthoDB" id="6159439at2759"/>
<evidence type="ECO:0000256" key="1">
    <source>
        <dbReference type="ARBA" id="ARBA00003263"/>
    </source>
</evidence>
<dbReference type="SUPFAM" id="SSF46689">
    <property type="entry name" value="Homeodomain-like"/>
    <property type="match status" value="1"/>
</dbReference>
<feature type="region of interest" description="Disordered" evidence="3">
    <location>
        <begin position="117"/>
        <end position="137"/>
    </location>
</feature>
<keyword evidence="2" id="KW-0371">Homeobox</keyword>
<organism evidence="5 6">
    <name type="scientific">Dissostichus mawsoni</name>
    <name type="common">Antarctic cod</name>
    <dbReference type="NCBI Taxonomy" id="36200"/>
    <lineage>
        <taxon>Eukaryota</taxon>
        <taxon>Metazoa</taxon>
        <taxon>Chordata</taxon>
        <taxon>Craniata</taxon>
        <taxon>Vertebrata</taxon>
        <taxon>Euteleostomi</taxon>
        <taxon>Actinopterygii</taxon>
        <taxon>Neopterygii</taxon>
        <taxon>Teleostei</taxon>
        <taxon>Neoteleostei</taxon>
        <taxon>Acanthomorphata</taxon>
        <taxon>Eupercaria</taxon>
        <taxon>Perciformes</taxon>
        <taxon>Notothenioidei</taxon>
        <taxon>Nototheniidae</taxon>
        <taxon>Dissostichus</taxon>
    </lineage>
</organism>
<feature type="domain" description="Homeobox" evidence="4">
    <location>
        <begin position="109"/>
        <end position="123"/>
    </location>
</feature>
<dbReference type="CDD" id="cd00086">
    <property type="entry name" value="homeodomain"/>
    <property type="match status" value="1"/>
</dbReference>